<dbReference type="SUPFAM" id="SSF53850">
    <property type="entry name" value="Periplasmic binding protein-like II"/>
    <property type="match status" value="1"/>
</dbReference>
<dbReference type="Pfam" id="PF03466">
    <property type="entry name" value="LysR_substrate"/>
    <property type="match status" value="1"/>
</dbReference>
<reference evidence="6 7" key="1">
    <citation type="journal article" date="2024" name="Chem. Sci.">
        <title>Discovery of megapolipeptins by genome mining of a Burkholderiales bacteria collection.</title>
        <authorList>
            <person name="Paulo B.S."/>
            <person name="Recchia M.J.J."/>
            <person name="Lee S."/>
            <person name="Fergusson C.H."/>
            <person name="Romanowski S.B."/>
            <person name="Hernandez A."/>
            <person name="Krull N."/>
            <person name="Liu D.Y."/>
            <person name="Cavanagh H."/>
            <person name="Bos A."/>
            <person name="Gray C.A."/>
            <person name="Murphy B.T."/>
            <person name="Linington R.G."/>
            <person name="Eustaquio A.S."/>
        </authorList>
    </citation>
    <scope>NUCLEOTIDE SEQUENCE [LARGE SCALE GENOMIC DNA]</scope>
    <source>
        <strain evidence="6 7">RL16-012-BIC-B</strain>
    </source>
</reference>
<evidence type="ECO:0000256" key="2">
    <source>
        <dbReference type="ARBA" id="ARBA00023015"/>
    </source>
</evidence>
<dbReference type="Gene3D" id="1.10.10.10">
    <property type="entry name" value="Winged helix-like DNA-binding domain superfamily/Winged helix DNA-binding domain"/>
    <property type="match status" value="1"/>
</dbReference>
<dbReference type="PANTHER" id="PTHR30346:SF0">
    <property type="entry name" value="HCA OPERON TRANSCRIPTIONAL ACTIVATOR HCAR"/>
    <property type="match status" value="1"/>
</dbReference>
<dbReference type="InterPro" id="IPR036388">
    <property type="entry name" value="WH-like_DNA-bd_sf"/>
</dbReference>
<protein>
    <submittedName>
        <fullName evidence="6">LysR family transcriptional regulator</fullName>
    </submittedName>
</protein>
<dbReference type="SUPFAM" id="SSF46785">
    <property type="entry name" value="Winged helix' DNA-binding domain"/>
    <property type="match status" value="1"/>
</dbReference>
<evidence type="ECO:0000313" key="6">
    <source>
        <dbReference type="EMBL" id="MFL9883252.1"/>
    </source>
</evidence>
<dbReference type="RefSeq" id="WP_408326160.1">
    <property type="nucleotide sequence ID" value="NZ_JAQQFH010000002.1"/>
</dbReference>
<name>A0ABW8ZJ53_9BURK</name>
<dbReference type="InterPro" id="IPR005119">
    <property type="entry name" value="LysR_subst-bd"/>
</dbReference>
<dbReference type="InterPro" id="IPR036390">
    <property type="entry name" value="WH_DNA-bd_sf"/>
</dbReference>
<gene>
    <name evidence="6" type="ORF">PQR66_09465</name>
</gene>
<feature type="domain" description="HTH lysR-type" evidence="5">
    <location>
        <begin position="6"/>
        <end position="63"/>
    </location>
</feature>
<dbReference type="EMBL" id="JAQQFN010000005">
    <property type="protein sequence ID" value="MFL9883252.1"/>
    <property type="molecule type" value="Genomic_DNA"/>
</dbReference>
<comment type="similarity">
    <text evidence="1">Belongs to the LysR transcriptional regulatory family.</text>
</comment>
<dbReference type="InterPro" id="IPR000847">
    <property type="entry name" value="LysR_HTH_N"/>
</dbReference>
<comment type="caution">
    <text evidence="6">The sequence shown here is derived from an EMBL/GenBank/DDBJ whole genome shotgun (WGS) entry which is preliminary data.</text>
</comment>
<keyword evidence="7" id="KW-1185">Reference proteome</keyword>
<dbReference type="CDD" id="cd08414">
    <property type="entry name" value="PBP2_LTTR_aromatics_like"/>
    <property type="match status" value="1"/>
</dbReference>
<dbReference type="Pfam" id="PF00126">
    <property type="entry name" value="HTH_1"/>
    <property type="match status" value="1"/>
</dbReference>
<dbReference type="Proteomes" id="UP001629249">
    <property type="component" value="Unassembled WGS sequence"/>
</dbReference>
<keyword evidence="4" id="KW-0804">Transcription</keyword>
<evidence type="ECO:0000259" key="5">
    <source>
        <dbReference type="PROSITE" id="PS50931"/>
    </source>
</evidence>
<dbReference type="Gene3D" id="3.40.190.10">
    <property type="entry name" value="Periplasmic binding protein-like II"/>
    <property type="match status" value="2"/>
</dbReference>
<dbReference type="PRINTS" id="PR00039">
    <property type="entry name" value="HTHLYSR"/>
</dbReference>
<proteinExistence type="inferred from homology"/>
<evidence type="ECO:0000256" key="4">
    <source>
        <dbReference type="ARBA" id="ARBA00023163"/>
    </source>
</evidence>
<evidence type="ECO:0000313" key="7">
    <source>
        <dbReference type="Proteomes" id="UP001629249"/>
    </source>
</evidence>
<organism evidence="6 7">
    <name type="scientific">Paraburkholderia agricolaris</name>
    <dbReference type="NCBI Taxonomy" id="2152888"/>
    <lineage>
        <taxon>Bacteria</taxon>
        <taxon>Pseudomonadati</taxon>
        <taxon>Pseudomonadota</taxon>
        <taxon>Betaproteobacteria</taxon>
        <taxon>Burkholderiales</taxon>
        <taxon>Burkholderiaceae</taxon>
        <taxon>Paraburkholderia</taxon>
    </lineage>
</organism>
<dbReference type="PROSITE" id="PS50931">
    <property type="entry name" value="HTH_LYSR"/>
    <property type="match status" value="1"/>
</dbReference>
<sequence length="307" mass="34736">MELRRLEIRHLRYFLILSEELHFQRAASRLHIEQSPLSRSIKELESELGVRLFERNRHGTRLTWAGVMFRDGVHRVMKALEQAQASAHLAASGYRGTLRIAVSEGVAVKHLSDLLTLSRRDEPRTHIQLSEVTFRHQVKGLQQDLYDATFAHAPSDDKDIVSIPIWDSPLVLVLPDRHPLLNLSPVPLAEALRYPLLLPSRRTRPGTFQQITEPLPHPLPPFVEAASARLMFVQVSAGHGIGIASEHEIEAYKTLDLVSRPLAELVRPLVTYVLRRADASSPELERFIDRAQQLVDTGQRLERSASA</sequence>
<keyword evidence="3" id="KW-0238">DNA-binding</keyword>
<evidence type="ECO:0000256" key="1">
    <source>
        <dbReference type="ARBA" id="ARBA00009437"/>
    </source>
</evidence>
<dbReference type="PANTHER" id="PTHR30346">
    <property type="entry name" value="TRANSCRIPTIONAL DUAL REGULATOR HCAR-RELATED"/>
    <property type="match status" value="1"/>
</dbReference>
<accession>A0ABW8ZJ53</accession>
<keyword evidence="2" id="KW-0805">Transcription regulation</keyword>
<evidence type="ECO:0000256" key="3">
    <source>
        <dbReference type="ARBA" id="ARBA00023125"/>
    </source>
</evidence>